<gene>
    <name evidence="2" type="ORF">BN1723_008867</name>
</gene>
<accession>A0A0G4KJC0</accession>
<sequence>MVGVAAELSNLLGLLPFLVVCSEGCNLEEAWTEEVNDHDARVDNVGQCSMERVYDMTPPPPPLSAQYRSWFSELEAIINSPEGVTTSKDSALSAARPKIELKAECPPPWV</sequence>
<organism evidence="2 3">
    <name type="scientific">Verticillium longisporum</name>
    <name type="common">Verticillium dahliae var. longisporum</name>
    <dbReference type="NCBI Taxonomy" id="100787"/>
    <lineage>
        <taxon>Eukaryota</taxon>
        <taxon>Fungi</taxon>
        <taxon>Dikarya</taxon>
        <taxon>Ascomycota</taxon>
        <taxon>Pezizomycotina</taxon>
        <taxon>Sordariomycetes</taxon>
        <taxon>Hypocreomycetidae</taxon>
        <taxon>Glomerellales</taxon>
        <taxon>Plectosphaerellaceae</taxon>
        <taxon>Verticillium</taxon>
    </lineage>
</organism>
<evidence type="ECO:0000313" key="3">
    <source>
        <dbReference type="Proteomes" id="UP000045706"/>
    </source>
</evidence>
<protein>
    <submittedName>
        <fullName evidence="2">Uncharacterized protein</fullName>
    </submittedName>
</protein>
<evidence type="ECO:0000256" key="1">
    <source>
        <dbReference type="SAM" id="SignalP"/>
    </source>
</evidence>
<proteinExistence type="predicted"/>
<evidence type="ECO:0000313" key="2">
    <source>
        <dbReference type="EMBL" id="CRK04316.1"/>
    </source>
</evidence>
<keyword evidence="1" id="KW-0732">Signal</keyword>
<feature type="signal peptide" evidence="1">
    <location>
        <begin position="1"/>
        <end position="24"/>
    </location>
</feature>
<name>A0A0G4KJC0_VERLO</name>
<reference evidence="3" key="1">
    <citation type="submission" date="2015-05" db="EMBL/GenBank/DDBJ databases">
        <authorList>
            <person name="Fogelqvist Johan"/>
        </authorList>
    </citation>
    <scope>NUCLEOTIDE SEQUENCE [LARGE SCALE GENOMIC DNA]</scope>
</reference>
<feature type="chain" id="PRO_5002565604" evidence="1">
    <location>
        <begin position="25"/>
        <end position="110"/>
    </location>
</feature>
<dbReference type="AlphaFoldDB" id="A0A0G4KJC0"/>
<dbReference type="EMBL" id="CVQI01001002">
    <property type="protein sequence ID" value="CRK04316.1"/>
    <property type="molecule type" value="Genomic_DNA"/>
</dbReference>
<dbReference type="Proteomes" id="UP000045706">
    <property type="component" value="Unassembled WGS sequence"/>
</dbReference>